<dbReference type="SUPFAM" id="SSF56112">
    <property type="entry name" value="Protein kinase-like (PK-like)"/>
    <property type="match status" value="1"/>
</dbReference>
<evidence type="ECO:0000313" key="6">
    <source>
        <dbReference type="WBParaSite" id="maker-unitig_37768-snap-gene-0.2-mRNA-1"/>
    </source>
</evidence>
<dbReference type="Pfam" id="PF07714">
    <property type="entry name" value="PK_Tyr_Ser-Thr"/>
    <property type="match status" value="1"/>
</dbReference>
<dbReference type="InterPro" id="IPR020635">
    <property type="entry name" value="Tyr_kinase_cat_dom"/>
</dbReference>
<keyword evidence="2" id="KW-0067">ATP-binding</keyword>
<accession>A0A1I8FKH1</accession>
<dbReference type="InterPro" id="IPR000719">
    <property type="entry name" value="Prot_kinase_dom"/>
</dbReference>
<dbReference type="AlphaFoldDB" id="A0A1I8FKH1"/>
<dbReference type="InterPro" id="IPR050198">
    <property type="entry name" value="Non-receptor_tyrosine_kinases"/>
</dbReference>
<dbReference type="WBParaSite" id="maker-unitig_37768-snap-gene-0.2-mRNA-1">
    <property type="protein sequence ID" value="maker-unitig_37768-snap-gene-0.2-mRNA-1"/>
    <property type="gene ID" value="maker-unitig_37768-snap-gene-0.2"/>
</dbReference>
<feature type="domain" description="Protein kinase" evidence="4">
    <location>
        <begin position="1"/>
        <end position="221"/>
    </location>
</feature>
<keyword evidence="1" id="KW-0547">Nucleotide-binding</keyword>
<reference evidence="6" key="1">
    <citation type="submission" date="2016-11" db="UniProtKB">
        <authorList>
            <consortium name="WormBaseParasite"/>
        </authorList>
    </citation>
    <scope>IDENTIFICATION</scope>
</reference>
<dbReference type="Proteomes" id="UP000095280">
    <property type="component" value="Unplaced"/>
</dbReference>
<keyword evidence="5" id="KW-1185">Reference proteome</keyword>
<feature type="region of interest" description="Disordered" evidence="3">
    <location>
        <begin position="530"/>
        <end position="581"/>
    </location>
</feature>
<dbReference type="InterPro" id="IPR011009">
    <property type="entry name" value="Kinase-like_dom_sf"/>
</dbReference>
<dbReference type="PANTHER" id="PTHR24418">
    <property type="entry name" value="TYROSINE-PROTEIN KINASE"/>
    <property type="match status" value="1"/>
</dbReference>
<evidence type="ECO:0000256" key="2">
    <source>
        <dbReference type="ARBA" id="ARBA00022840"/>
    </source>
</evidence>
<organism evidence="5 6">
    <name type="scientific">Macrostomum lignano</name>
    <dbReference type="NCBI Taxonomy" id="282301"/>
    <lineage>
        <taxon>Eukaryota</taxon>
        <taxon>Metazoa</taxon>
        <taxon>Spiralia</taxon>
        <taxon>Lophotrochozoa</taxon>
        <taxon>Platyhelminthes</taxon>
        <taxon>Rhabditophora</taxon>
        <taxon>Macrostomorpha</taxon>
        <taxon>Macrostomida</taxon>
        <taxon>Macrostomidae</taxon>
        <taxon>Macrostomum</taxon>
    </lineage>
</organism>
<evidence type="ECO:0000313" key="5">
    <source>
        <dbReference type="Proteomes" id="UP000095280"/>
    </source>
</evidence>
<evidence type="ECO:0000256" key="3">
    <source>
        <dbReference type="SAM" id="MobiDB-lite"/>
    </source>
</evidence>
<feature type="region of interest" description="Disordered" evidence="3">
    <location>
        <begin position="430"/>
        <end position="456"/>
    </location>
</feature>
<dbReference type="GO" id="GO:0005524">
    <property type="term" value="F:ATP binding"/>
    <property type="evidence" value="ECO:0007669"/>
    <property type="project" value="UniProtKB-KW"/>
</dbReference>
<dbReference type="SMART" id="SM00219">
    <property type="entry name" value="TyrKc"/>
    <property type="match status" value="1"/>
</dbReference>
<feature type="compositionally biased region" description="Basic residues" evidence="3">
    <location>
        <begin position="383"/>
        <end position="392"/>
    </location>
</feature>
<evidence type="ECO:0000256" key="1">
    <source>
        <dbReference type="ARBA" id="ARBA00022741"/>
    </source>
</evidence>
<feature type="region of interest" description="Disordered" evidence="3">
    <location>
        <begin position="477"/>
        <end position="508"/>
    </location>
</feature>
<sequence length="581" mass="63195">TWLPATFWSATIGWRKICDFGLARLLKVGQEYEARHGSRFPIKWTAPEAANFSRFSIKSDVWSYGILLMELLTYGRVENGYRMPRPSGCPDPVYRLMRLCWDSTRTGGPALKRFTPGIEDMLNADDDECVGGGGGGARAGGGRRSLFNNSLPHYATAASAPKLPERLFQLKVNKSNCRLCNLTVSWPATASTRSRRSKLAHRRTAARVLGGEVASGSNAATCRAPDATPKLVAQDSNELLIDGRSAGGFIGRAFGSPAAFVRSSLEAACRRAPAADRCGFEEDGGGRAGCGQVQAVMLLVVEPRRNRSVQALSRMELQEQVLLASHSIAATSGGSPSRFSPHSYMYHQRHQLDDELQRSCWLHLGVSPEGQPRLGEAEPGVRRLGRRRRRQQRPGGPSSAAFAPAAQRLSAGGHGGSVPIGLAHVRLAFKRRQGSRRRRRRGRHSAKQQDLWPARQAPCLAAQQRATGGREVLPGGQAVAERQSDADPASPAGQGGRRRMGREAAEKGRLRAAQRLLWSVQLPQLALATTGEQPAPQQGANSVTPPQALASRGREFDSEQRERQAHRPDDGEAGWRRRSGN</sequence>
<feature type="compositionally biased region" description="Low complexity" evidence="3">
    <location>
        <begin position="393"/>
        <end position="403"/>
    </location>
</feature>
<evidence type="ECO:0000259" key="4">
    <source>
        <dbReference type="PROSITE" id="PS50011"/>
    </source>
</evidence>
<protein>
    <submittedName>
        <fullName evidence="6">Protein kinase domain-containing protein</fullName>
    </submittedName>
</protein>
<feature type="region of interest" description="Disordered" evidence="3">
    <location>
        <begin position="368"/>
        <end position="403"/>
    </location>
</feature>
<feature type="compositionally biased region" description="Basic and acidic residues" evidence="3">
    <location>
        <begin position="552"/>
        <end position="575"/>
    </location>
</feature>
<feature type="compositionally biased region" description="Basic residues" evidence="3">
    <location>
        <begin position="430"/>
        <end position="446"/>
    </location>
</feature>
<dbReference type="InterPro" id="IPR001245">
    <property type="entry name" value="Ser-Thr/Tyr_kinase_cat_dom"/>
</dbReference>
<proteinExistence type="predicted"/>
<dbReference type="Gene3D" id="1.10.510.10">
    <property type="entry name" value="Transferase(Phosphotransferase) domain 1"/>
    <property type="match status" value="1"/>
</dbReference>
<feature type="compositionally biased region" description="Polar residues" evidence="3">
    <location>
        <begin position="530"/>
        <end position="545"/>
    </location>
</feature>
<dbReference type="PROSITE" id="PS50011">
    <property type="entry name" value="PROTEIN_KINASE_DOM"/>
    <property type="match status" value="1"/>
</dbReference>
<dbReference type="GO" id="GO:0004713">
    <property type="term" value="F:protein tyrosine kinase activity"/>
    <property type="evidence" value="ECO:0007669"/>
    <property type="project" value="InterPro"/>
</dbReference>
<name>A0A1I8FKH1_9PLAT</name>